<proteinExistence type="inferred from homology"/>
<keyword evidence="4" id="KW-0812">Transmembrane</keyword>
<organism evidence="10 11">
    <name type="scientific">Ascaris lumbricoides</name>
    <name type="common">Giant roundworm</name>
    <dbReference type="NCBI Taxonomy" id="6252"/>
    <lineage>
        <taxon>Eukaryota</taxon>
        <taxon>Metazoa</taxon>
        <taxon>Ecdysozoa</taxon>
        <taxon>Nematoda</taxon>
        <taxon>Chromadorea</taxon>
        <taxon>Rhabditida</taxon>
        <taxon>Spirurina</taxon>
        <taxon>Ascaridomorpha</taxon>
        <taxon>Ascaridoidea</taxon>
        <taxon>Ascarididae</taxon>
        <taxon>Ascaris</taxon>
    </lineage>
</organism>
<evidence type="ECO:0000256" key="1">
    <source>
        <dbReference type="ARBA" id="ARBA00004448"/>
    </source>
</evidence>
<dbReference type="Proteomes" id="UP000036681">
    <property type="component" value="Unplaced"/>
</dbReference>
<keyword evidence="8" id="KW-0472">Membrane</keyword>
<evidence type="ECO:0000256" key="8">
    <source>
        <dbReference type="ARBA" id="ARBA00023136"/>
    </source>
</evidence>
<keyword evidence="5 9" id="KW-0999">Mitochondrion inner membrane</keyword>
<dbReference type="InterPro" id="IPR005336">
    <property type="entry name" value="MPC"/>
</dbReference>
<evidence type="ECO:0000256" key="5">
    <source>
        <dbReference type="ARBA" id="ARBA00022792"/>
    </source>
</evidence>
<dbReference type="GO" id="GO:0005743">
    <property type="term" value="C:mitochondrial inner membrane"/>
    <property type="evidence" value="ECO:0007669"/>
    <property type="project" value="UniProtKB-SubCell"/>
</dbReference>
<comment type="similarity">
    <text evidence="2 9">Belongs to the mitochondrial pyruvate carrier (MPC) (TC 2.A.105) family.</text>
</comment>
<keyword evidence="7 9" id="KW-0496">Mitochondrion</keyword>
<evidence type="ECO:0000313" key="10">
    <source>
        <dbReference type="Proteomes" id="UP000036681"/>
    </source>
</evidence>
<evidence type="ECO:0000256" key="4">
    <source>
        <dbReference type="ARBA" id="ARBA00022692"/>
    </source>
</evidence>
<dbReference type="PANTHER" id="PTHR14154">
    <property type="entry name" value="UPF0041 BRAIN PROTEIN 44-RELATED"/>
    <property type="match status" value="1"/>
</dbReference>
<keyword evidence="3 9" id="KW-0813">Transport</keyword>
<dbReference type="GO" id="GO:0006850">
    <property type="term" value="P:pyruvate import into mitochondria"/>
    <property type="evidence" value="ECO:0007669"/>
    <property type="project" value="InterPro"/>
</dbReference>
<evidence type="ECO:0000313" key="11">
    <source>
        <dbReference type="WBParaSite" id="ALUE_0000830501-mRNA-1"/>
    </source>
</evidence>
<evidence type="ECO:0000256" key="2">
    <source>
        <dbReference type="ARBA" id="ARBA00006416"/>
    </source>
</evidence>
<comment type="function">
    <text evidence="9">Mediates the uptake of pyruvate into mitochondria.</text>
</comment>
<dbReference type="AlphaFoldDB" id="A0A9J2PEA4"/>
<keyword evidence="6" id="KW-1133">Transmembrane helix</keyword>
<keyword evidence="10" id="KW-1185">Reference proteome</keyword>
<name>A0A9J2PEA4_ASCLU</name>
<comment type="subcellular location">
    <subcellularLocation>
        <location evidence="1 9">Mitochondrion inner membrane</location>
        <topology evidence="1 9">Multi-pass membrane protein</topology>
    </subcellularLocation>
</comment>
<evidence type="ECO:0000256" key="6">
    <source>
        <dbReference type="ARBA" id="ARBA00022989"/>
    </source>
</evidence>
<evidence type="ECO:0000256" key="7">
    <source>
        <dbReference type="ARBA" id="ARBA00023128"/>
    </source>
</evidence>
<accession>A0A9J2PEA4</accession>
<dbReference type="Pfam" id="PF03650">
    <property type="entry name" value="MPC"/>
    <property type="match status" value="2"/>
</dbReference>
<evidence type="ECO:0000256" key="9">
    <source>
        <dbReference type="RuleBase" id="RU363100"/>
    </source>
</evidence>
<dbReference type="WBParaSite" id="ALUE_0000830501-mRNA-1">
    <property type="protein sequence ID" value="ALUE_0000830501-mRNA-1"/>
    <property type="gene ID" value="ALUE_0000830501"/>
</dbReference>
<evidence type="ECO:0000256" key="3">
    <source>
        <dbReference type="ARBA" id="ARBA00022448"/>
    </source>
</evidence>
<protein>
    <recommendedName>
        <fullName evidence="9">Mitochondrial pyruvate carrier</fullName>
    </recommendedName>
</protein>
<reference evidence="11" key="1">
    <citation type="submission" date="2023-03" db="UniProtKB">
        <authorList>
            <consortium name="WormBaseParasite"/>
        </authorList>
    </citation>
    <scope>IDENTIFICATION</scope>
</reference>
<sequence>MVSMLYRSVCRAADRLVYPVLPAFAKPAWNHSAGPKTVFFWAPTIKWCLVGAGLADLARPAEKLSISQNVALLATGAIWTRYSFVIAPINYYLASVNFFVGCTGLTQLLRIAAYKVIYPLLPAFARPAWNHPAGPKTVFFWAPTIKWCLVIAGLADLARPAEKLSFSQNTALLVTGAIWTRYSFVIVPINYYLASVCSCVGAIGFIQLSRIAHYQVHSHYVRFGIDYILKLSATNIGLSNGERYVSSYHNFYDRKFNM</sequence>